<evidence type="ECO:0000313" key="1">
    <source>
        <dbReference type="Proteomes" id="UP000887540"/>
    </source>
</evidence>
<reference evidence="2" key="1">
    <citation type="submission" date="2022-11" db="UniProtKB">
        <authorList>
            <consortium name="WormBaseParasite"/>
        </authorList>
    </citation>
    <scope>IDENTIFICATION</scope>
</reference>
<accession>A0A914C837</accession>
<evidence type="ECO:0000313" key="2">
    <source>
        <dbReference type="WBParaSite" id="ACRNAN_Path_440.g1668.t1"/>
    </source>
</evidence>
<organism evidence="1 2">
    <name type="scientific">Acrobeloides nanus</name>
    <dbReference type="NCBI Taxonomy" id="290746"/>
    <lineage>
        <taxon>Eukaryota</taxon>
        <taxon>Metazoa</taxon>
        <taxon>Ecdysozoa</taxon>
        <taxon>Nematoda</taxon>
        <taxon>Chromadorea</taxon>
        <taxon>Rhabditida</taxon>
        <taxon>Tylenchina</taxon>
        <taxon>Cephalobomorpha</taxon>
        <taxon>Cephaloboidea</taxon>
        <taxon>Cephalobidae</taxon>
        <taxon>Acrobeloides</taxon>
    </lineage>
</organism>
<protein>
    <submittedName>
        <fullName evidence="2">Uncharacterized protein</fullName>
    </submittedName>
</protein>
<dbReference type="AlphaFoldDB" id="A0A914C837"/>
<dbReference type="Proteomes" id="UP000887540">
    <property type="component" value="Unplaced"/>
</dbReference>
<keyword evidence="1" id="KW-1185">Reference proteome</keyword>
<dbReference type="WBParaSite" id="ACRNAN_Path_440.g1668.t1">
    <property type="protein sequence ID" value="ACRNAN_Path_440.g1668.t1"/>
    <property type="gene ID" value="ACRNAN_Path_440.g1668"/>
</dbReference>
<proteinExistence type="predicted"/>
<sequence>MNSPVDRSPASKWYVPRYVYPQETYPPYPYGLAQFISGKGALERLQTALRMKTPFNNSENYRRLPDDSIYLGEVRELAKIPLKAIGGIDFHKISYWSDASTNYQKIPLAFEVDNREEIWRTVQQSQTYITETVK</sequence>
<name>A0A914C837_9BILA</name>